<organism evidence="1 2">
    <name type="scientific">Acinetobacter pragensis</name>
    <dbReference type="NCBI Taxonomy" id="1806892"/>
    <lineage>
        <taxon>Bacteria</taxon>
        <taxon>Pseudomonadati</taxon>
        <taxon>Pseudomonadota</taxon>
        <taxon>Gammaproteobacteria</taxon>
        <taxon>Moraxellales</taxon>
        <taxon>Moraxellaceae</taxon>
        <taxon>Acinetobacter</taxon>
    </lineage>
</organism>
<reference evidence="1 2" key="1">
    <citation type="submission" date="2016-03" db="EMBL/GenBank/DDBJ databases">
        <title>Acinetobacter genomospecies 28 strain ANC 4149.</title>
        <authorList>
            <person name="Radolfova-Krizova L."/>
            <person name="Nemec A."/>
        </authorList>
    </citation>
    <scope>NUCLEOTIDE SEQUENCE [LARGE SCALE GENOMIC DNA]</scope>
    <source>
        <strain evidence="1 2">ANC 4149</strain>
    </source>
</reference>
<gene>
    <name evidence="1" type="ORF">AZH43_01980</name>
</gene>
<name>A0A151Y0W6_9GAMM</name>
<dbReference type="STRING" id="1806892.AZH43_01980"/>
<comment type="caution">
    <text evidence="1">The sequence shown here is derived from an EMBL/GenBank/DDBJ whole genome shotgun (WGS) entry which is preliminary data.</text>
</comment>
<protein>
    <submittedName>
        <fullName evidence="1">Uncharacterized protein</fullName>
    </submittedName>
</protein>
<sequence length="76" mass="8879">MNKITNPASAIAIMSNFANFANFCAAVHSRLMYFYHKELSSYAQCLKFFRVCLFFFSANHLKQYSYILNSIIFKQC</sequence>
<proteinExistence type="predicted"/>
<dbReference type="AlphaFoldDB" id="A0A151Y0W6"/>
<dbReference type="Proteomes" id="UP000076276">
    <property type="component" value="Unassembled WGS sequence"/>
</dbReference>
<accession>A0A151Y0W6</accession>
<keyword evidence="2" id="KW-1185">Reference proteome</keyword>
<dbReference type="EMBL" id="LUAW01000023">
    <property type="protein sequence ID" value="KYQ71644.1"/>
    <property type="molecule type" value="Genomic_DNA"/>
</dbReference>
<evidence type="ECO:0000313" key="1">
    <source>
        <dbReference type="EMBL" id="KYQ71644.1"/>
    </source>
</evidence>
<evidence type="ECO:0000313" key="2">
    <source>
        <dbReference type="Proteomes" id="UP000076276"/>
    </source>
</evidence>